<comment type="caution">
    <text evidence="2">The sequence shown here is derived from an EMBL/GenBank/DDBJ whole genome shotgun (WGS) entry which is preliminary data.</text>
</comment>
<dbReference type="InterPro" id="IPR012296">
    <property type="entry name" value="Nuclease_put_TT1808"/>
</dbReference>
<gene>
    <name evidence="2" type="ORF">SCARUB_04876</name>
</gene>
<organism evidence="2 3">
    <name type="scientific">Candidatus Scalindua rubra</name>
    <dbReference type="NCBI Taxonomy" id="1872076"/>
    <lineage>
        <taxon>Bacteria</taxon>
        <taxon>Pseudomonadati</taxon>
        <taxon>Planctomycetota</taxon>
        <taxon>Candidatus Brocadiia</taxon>
        <taxon>Candidatus Brocadiales</taxon>
        <taxon>Candidatus Scalinduaceae</taxon>
        <taxon>Candidatus Scalindua</taxon>
    </lineage>
</organism>
<accession>A0A1E3X315</accession>
<dbReference type="PANTHER" id="PTHR34107">
    <property type="entry name" value="SLL0198 PROTEIN-RELATED"/>
    <property type="match status" value="1"/>
</dbReference>
<dbReference type="SUPFAM" id="SSF52980">
    <property type="entry name" value="Restriction endonuclease-like"/>
    <property type="match status" value="1"/>
</dbReference>
<evidence type="ECO:0000259" key="1">
    <source>
        <dbReference type="Pfam" id="PF05685"/>
    </source>
</evidence>
<feature type="domain" description="Putative restriction endonuclease" evidence="1">
    <location>
        <begin position="16"/>
        <end position="178"/>
    </location>
</feature>
<dbReference type="Pfam" id="PF05685">
    <property type="entry name" value="Uma2"/>
    <property type="match status" value="1"/>
</dbReference>
<name>A0A1E3X315_9BACT</name>
<dbReference type="Proteomes" id="UP000094056">
    <property type="component" value="Unassembled WGS sequence"/>
</dbReference>
<evidence type="ECO:0000313" key="3">
    <source>
        <dbReference type="Proteomes" id="UP000094056"/>
    </source>
</evidence>
<dbReference type="CDD" id="cd06260">
    <property type="entry name" value="DUF820-like"/>
    <property type="match status" value="1"/>
</dbReference>
<dbReference type="InterPro" id="IPR011335">
    <property type="entry name" value="Restrct_endonuc-II-like"/>
</dbReference>
<sequence>MKTTVAHKEWTEESLMSLPDNGNKYELVKGKLKMNPAGFEHESIGLRLGGALERFVRENKLGIVCGSSAGYWMKSGNFRSPDVSFVGKDRLKGFKRLPKGFLKGAPNLAVEILSPSDTVEELHEKVVEYFDNGSQLVWVVNPEEQIVLVYHSQQPEKLLRKGDNLDGENIVSGFSLPVSDLFTELAF</sequence>
<protein>
    <recommendedName>
        <fullName evidence="1">Putative restriction endonuclease domain-containing protein</fullName>
    </recommendedName>
</protein>
<dbReference type="AlphaFoldDB" id="A0A1E3X315"/>
<evidence type="ECO:0000313" key="2">
    <source>
        <dbReference type="EMBL" id="ODS30021.1"/>
    </source>
</evidence>
<dbReference type="InterPro" id="IPR008538">
    <property type="entry name" value="Uma2"/>
</dbReference>
<dbReference type="EMBL" id="MAYW01000304">
    <property type="protein sequence ID" value="ODS30021.1"/>
    <property type="molecule type" value="Genomic_DNA"/>
</dbReference>
<dbReference type="PANTHER" id="PTHR34107:SF1">
    <property type="entry name" value="SLL0198 PROTEIN"/>
    <property type="match status" value="1"/>
</dbReference>
<proteinExistence type="predicted"/>
<reference evidence="2 3" key="1">
    <citation type="submission" date="2016-07" db="EMBL/GenBank/DDBJ databases">
        <title>Draft genome of Scalindua rubra, obtained from a brine-seawater interface in the Red Sea, sheds light on salt adaptation in anammox bacteria.</title>
        <authorList>
            <person name="Speth D.R."/>
            <person name="Lagkouvardos I."/>
            <person name="Wang Y."/>
            <person name="Qian P.-Y."/>
            <person name="Dutilh B.E."/>
            <person name="Jetten M.S."/>
        </authorList>
    </citation>
    <scope>NUCLEOTIDE SEQUENCE [LARGE SCALE GENOMIC DNA]</scope>
    <source>
        <strain evidence="2">BSI-1</strain>
    </source>
</reference>
<dbReference type="Gene3D" id="3.90.1570.10">
    <property type="entry name" value="tt1808, chain A"/>
    <property type="match status" value="1"/>
</dbReference>